<dbReference type="AlphaFoldDB" id="A0A1X7U3V5"/>
<organism evidence="1">
    <name type="scientific">Amphimedon queenslandica</name>
    <name type="common">Sponge</name>
    <dbReference type="NCBI Taxonomy" id="400682"/>
    <lineage>
        <taxon>Eukaryota</taxon>
        <taxon>Metazoa</taxon>
        <taxon>Porifera</taxon>
        <taxon>Demospongiae</taxon>
        <taxon>Heteroscleromorpha</taxon>
        <taxon>Haplosclerida</taxon>
        <taxon>Niphatidae</taxon>
        <taxon>Amphimedon</taxon>
    </lineage>
</organism>
<protein>
    <submittedName>
        <fullName evidence="1">Uncharacterized protein</fullName>
    </submittedName>
</protein>
<dbReference type="EnsemblMetazoa" id="Aqu2.1.22121_001">
    <property type="protein sequence ID" value="Aqu2.1.22121_001"/>
    <property type="gene ID" value="Aqu2.1.22121"/>
</dbReference>
<evidence type="ECO:0000313" key="1">
    <source>
        <dbReference type="EnsemblMetazoa" id="Aqu2.1.22121_001"/>
    </source>
</evidence>
<name>A0A1X7U3V5_AMPQE</name>
<dbReference type="InParanoid" id="A0A1X7U3V5"/>
<accession>A0A1X7U3V5</accession>
<reference evidence="1" key="1">
    <citation type="submission" date="2017-05" db="UniProtKB">
        <authorList>
            <consortium name="EnsemblMetazoa"/>
        </authorList>
    </citation>
    <scope>IDENTIFICATION</scope>
</reference>
<sequence>MNLRSEKWSKVWEKAVALAEKCDVPVAPLRIRRNCKLPRHLSEISVVKSSVGKSTNTPIKEYRTNIYYTTLDAMVYEMNTRFSELNLSLVRAMDALILNSNLFLNLLTIKPFLSHYNIPEAAVTAEVSMVKAFLQEEAHTLTAA</sequence>
<proteinExistence type="predicted"/>